<protein>
    <submittedName>
        <fullName evidence="3">Uncharacterized protein</fullName>
    </submittedName>
</protein>
<keyword evidence="2" id="KW-0472">Membrane</keyword>
<proteinExistence type="predicted"/>
<feature type="region of interest" description="Disordered" evidence="1">
    <location>
        <begin position="247"/>
        <end position="270"/>
    </location>
</feature>
<comment type="caution">
    <text evidence="3">The sequence shown here is derived from an EMBL/GenBank/DDBJ whole genome shotgun (WGS) entry which is preliminary data.</text>
</comment>
<feature type="transmembrane region" description="Helical" evidence="2">
    <location>
        <begin position="6"/>
        <end position="25"/>
    </location>
</feature>
<feature type="compositionally biased region" description="Basic residues" evidence="1">
    <location>
        <begin position="184"/>
        <end position="193"/>
    </location>
</feature>
<dbReference type="AlphaFoldDB" id="A0A8H6VPJ5"/>
<feature type="compositionally biased region" description="Pro residues" evidence="1">
    <location>
        <begin position="249"/>
        <end position="262"/>
    </location>
</feature>
<feature type="compositionally biased region" description="Basic and acidic residues" evidence="1">
    <location>
        <begin position="170"/>
        <end position="182"/>
    </location>
</feature>
<dbReference type="OrthoDB" id="10579629at2759"/>
<feature type="compositionally biased region" description="Basic and acidic residues" evidence="1">
    <location>
        <begin position="194"/>
        <end position="211"/>
    </location>
</feature>
<keyword evidence="4" id="KW-1185">Reference proteome</keyword>
<accession>A0A8H6VPJ5</accession>
<evidence type="ECO:0000256" key="2">
    <source>
        <dbReference type="SAM" id="Phobius"/>
    </source>
</evidence>
<dbReference type="EMBL" id="JABCIY010000063">
    <property type="protein sequence ID" value="KAF7194255.1"/>
    <property type="molecule type" value="Genomic_DNA"/>
</dbReference>
<reference evidence="3" key="1">
    <citation type="submission" date="2020-04" db="EMBL/GenBank/DDBJ databases">
        <title>Draft genome resource of the tomato pathogen Pseudocercospora fuligena.</title>
        <authorList>
            <person name="Zaccaron A."/>
        </authorList>
    </citation>
    <scope>NUCLEOTIDE SEQUENCE</scope>
    <source>
        <strain evidence="3">PF001</strain>
    </source>
</reference>
<feature type="region of interest" description="Disordered" evidence="1">
    <location>
        <begin position="95"/>
        <end position="211"/>
    </location>
</feature>
<sequence>MPAVEIFVAQAIFGLTLFGYAWLAGKRDLHDWSKPMYGEPWPRPRVALEDYVRRIKPAADLKPQVHDRRPFSQAPEVRAYYARLDLPTPSRFVSTYSGPDLGASDLPPLEPDDDRDWDLEYSSKAGDSDSESPSEEDDKSDDDDEEKKRRKKAWEKKQKNKARRTKKPDHKNQPTRKEESHGPRPSKHGKGRHQTSERSGLRGGGDEEEHHKFYDGGFAYFMTASDPAIPVRLDEVDRDNKGLLVEIYPRPPFGPRPWPKPAPKPDKPES</sequence>
<name>A0A8H6VPJ5_9PEZI</name>
<gene>
    <name evidence="3" type="ORF">HII31_04492</name>
</gene>
<evidence type="ECO:0000313" key="3">
    <source>
        <dbReference type="EMBL" id="KAF7194255.1"/>
    </source>
</evidence>
<keyword evidence="2" id="KW-0812">Transmembrane</keyword>
<dbReference type="Proteomes" id="UP000660729">
    <property type="component" value="Unassembled WGS sequence"/>
</dbReference>
<feature type="compositionally biased region" description="Acidic residues" evidence="1">
    <location>
        <begin position="128"/>
        <end position="145"/>
    </location>
</feature>
<evidence type="ECO:0000313" key="4">
    <source>
        <dbReference type="Proteomes" id="UP000660729"/>
    </source>
</evidence>
<feature type="compositionally biased region" description="Acidic residues" evidence="1">
    <location>
        <begin position="110"/>
        <end position="119"/>
    </location>
</feature>
<feature type="compositionally biased region" description="Basic residues" evidence="1">
    <location>
        <begin position="148"/>
        <end position="169"/>
    </location>
</feature>
<organism evidence="3 4">
    <name type="scientific">Pseudocercospora fuligena</name>
    <dbReference type="NCBI Taxonomy" id="685502"/>
    <lineage>
        <taxon>Eukaryota</taxon>
        <taxon>Fungi</taxon>
        <taxon>Dikarya</taxon>
        <taxon>Ascomycota</taxon>
        <taxon>Pezizomycotina</taxon>
        <taxon>Dothideomycetes</taxon>
        <taxon>Dothideomycetidae</taxon>
        <taxon>Mycosphaerellales</taxon>
        <taxon>Mycosphaerellaceae</taxon>
        <taxon>Pseudocercospora</taxon>
    </lineage>
</organism>
<keyword evidence="2" id="KW-1133">Transmembrane helix</keyword>
<evidence type="ECO:0000256" key="1">
    <source>
        <dbReference type="SAM" id="MobiDB-lite"/>
    </source>
</evidence>